<feature type="transmembrane region" description="Helical" evidence="1">
    <location>
        <begin position="20"/>
        <end position="37"/>
    </location>
</feature>
<dbReference type="Proteomes" id="UP000000591">
    <property type="component" value="Chromosome VII"/>
</dbReference>
<reference evidence="2 3" key="1">
    <citation type="journal article" date="2004" name="Science">
        <title>The Ashbya gossypii genome as a tool for mapping the ancient Saccharomyces cerevisiae genome.</title>
        <authorList>
            <person name="Dietrich F.S."/>
            <person name="Voegeli S."/>
            <person name="Brachat S."/>
            <person name="Lerch A."/>
            <person name="Gates K."/>
            <person name="Steiner S."/>
            <person name="Mohr C."/>
            <person name="Pohlmann R."/>
            <person name="Luedi P."/>
            <person name="Choi S."/>
            <person name="Wing R.A."/>
            <person name="Flavier A."/>
            <person name="Gaffney T.D."/>
            <person name="Philippsen P."/>
        </authorList>
    </citation>
    <scope>NUCLEOTIDE SEQUENCE [LARGE SCALE GENOMIC DNA]</scope>
    <source>
        <strain evidence="3">ATCC 10895 / CBS 109.51 / FGSC 9923 / NRRL Y-1056</strain>
    </source>
</reference>
<name>Q74Z80_EREGS</name>
<dbReference type="OMA" id="NVLANCY"/>
<gene>
    <name evidence="2" type="ORF">AGOS_AGR326C</name>
</gene>
<dbReference type="OrthoDB" id="4056222at2759"/>
<evidence type="ECO:0000313" key="3">
    <source>
        <dbReference type="Proteomes" id="UP000000591"/>
    </source>
</evidence>
<evidence type="ECO:0000256" key="1">
    <source>
        <dbReference type="SAM" id="Phobius"/>
    </source>
</evidence>
<sequence>MSAMKYPEKAHLHHLILQHASDSIMFIWTMCFLCFYLESLPMTEPVNAVTSADRDQLVQWLEAVKSQFHELLADPQSVDCRGVIDRPMLQGLGRIKDKMQAQLQVAKETRLVNVLANCYNGFVHTLQFMRKLPVGNGQVSYEIPAHQWKVLLDEQESMNSNWKAQLKKFGVWSAKLIAPQDGITRDFLLQFCTQALTKVSRD</sequence>
<accession>Q74Z80</accession>
<dbReference type="EMBL" id="AE016820">
    <property type="protein sequence ID" value="AAS54816.1"/>
    <property type="molecule type" value="Genomic_DNA"/>
</dbReference>
<dbReference type="AlphaFoldDB" id="Q74Z80"/>
<reference evidence="3" key="2">
    <citation type="journal article" date="2013" name="G3 (Bethesda)">
        <title>Genomes of Ashbya fungi isolated from insects reveal four mating-type loci, numerous translocations, lack of transposons, and distinct gene duplications.</title>
        <authorList>
            <person name="Dietrich F.S."/>
            <person name="Voegeli S."/>
            <person name="Kuo S."/>
            <person name="Philippsen P."/>
        </authorList>
    </citation>
    <scope>GENOME REANNOTATION</scope>
    <source>
        <strain evidence="3">ATCC 10895 / CBS 109.51 / FGSC 9923 / NRRL Y-1056</strain>
    </source>
</reference>
<dbReference type="GeneID" id="4623295"/>
<dbReference type="InParanoid" id="Q74Z80"/>
<proteinExistence type="predicted"/>
<dbReference type="RefSeq" id="NP_986992.1">
    <property type="nucleotide sequence ID" value="NM_212054.1"/>
</dbReference>
<keyword evidence="3" id="KW-1185">Reference proteome</keyword>
<dbReference type="KEGG" id="ago:AGOS_AGR326C"/>
<evidence type="ECO:0000313" key="2">
    <source>
        <dbReference type="EMBL" id="AAS54816.1"/>
    </source>
</evidence>
<keyword evidence="1" id="KW-1133">Transmembrane helix</keyword>
<keyword evidence="1" id="KW-0472">Membrane</keyword>
<organism evidence="2 3">
    <name type="scientific">Eremothecium gossypii (strain ATCC 10895 / CBS 109.51 / FGSC 9923 / NRRL Y-1056)</name>
    <name type="common">Yeast</name>
    <name type="synonym">Ashbya gossypii</name>
    <dbReference type="NCBI Taxonomy" id="284811"/>
    <lineage>
        <taxon>Eukaryota</taxon>
        <taxon>Fungi</taxon>
        <taxon>Dikarya</taxon>
        <taxon>Ascomycota</taxon>
        <taxon>Saccharomycotina</taxon>
        <taxon>Saccharomycetes</taxon>
        <taxon>Saccharomycetales</taxon>
        <taxon>Saccharomycetaceae</taxon>
        <taxon>Eremothecium</taxon>
    </lineage>
</organism>
<dbReference type="HOGENOM" id="CLU_1354323_0_0_1"/>
<keyword evidence="1" id="KW-0812">Transmembrane</keyword>
<protein>
    <submittedName>
        <fullName evidence="2">AGR326Cp</fullName>
    </submittedName>
</protein>